<dbReference type="Proteomes" id="UP000290407">
    <property type="component" value="Unassembled WGS sequence"/>
</dbReference>
<dbReference type="EMBL" id="SBLB01000003">
    <property type="protein sequence ID" value="RYC69382.1"/>
    <property type="molecule type" value="Genomic_DNA"/>
</dbReference>
<dbReference type="RefSeq" id="WP_077921043.1">
    <property type="nucleotide sequence ID" value="NZ_SBLB01000003.1"/>
</dbReference>
<dbReference type="PANTHER" id="PTHR43546">
    <property type="entry name" value="UPF0173 METAL-DEPENDENT HYDROLASE MJ1163-RELATED"/>
    <property type="match status" value="1"/>
</dbReference>
<accession>A0A4Q2UL06</accession>
<organism evidence="2 3">
    <name type="scientific">Spirosoma sordidisoli</name>
    <dbReference type="NCBI Taxonomy" id="2502893"/>
    <lineage>
        <taxon>Bacteria</taxon>
        <taxon>Pseudomonadati</taxon>
        <taxon>Bacteroidota</taxon>
        <taxon>Cytophagia</taxon>
        <taxon>Cytophagales</taxon>
        <taxon>Cytophagaceae</taxon>
        <taxon>Spirosoma</taxon>
    </lineage>
</organism>
<evidence type="ECO:0000259" key="1">
    <source>
        <dbReference type="SMART" id="SM00849"/>
    </source>
</evidence>
<dbReference type="Gene3D" id="3.60.15.10">
    <property type="entry name" value="Ribonuclease Z/Hydroxyacylglutathione hydrolase-like"/>
    <property type="match status" value="1"/>
</dbReference>
<sequence>MNVTWLGQSGYLMESRGERLLIDPFYSDIVEQKQGLKRLMEAPVPITDLRPDLIFITHDHLDHFDPIALPVIHQTYPRARIIGPQSVMKKARELDFDESALVPLPVGSAYQAGAFRLRALPAYHGDPLAVGLFIHGQDKAIFYSGDTLLTDTYLDDIQAVCPASIDIAFIVINGRLGNMNLAEAVRVASALRPALAIPMHYGMFAENTADPLEFARNCHQNGIKTQLMPPGVPVNF</sequence>
<dbReference type="InterPro" id="IPR050114">
    <property type="entry name" value="UPF0173_UPF0282_UlaG_hydrolase"/>
</dbReference>
<dbReference type="SMART" id="SM00849">
    <property type="entry name" value="Lactamase_B"/>
    <property type="match status" value="1"/>
</dbReference>
<dbReference type="GO" id="GO:0016787">
    <property type="term" value="F:hydrolase activity"/>
    <property type="evidence" value="ECO:0007669"/>
    <property type="project" value="UniProtKB-KW"/>
</dbReference>
<evidence type="ECO:0000313" key="3">
    <source>
        <dbReference type="Proteomes" id="UP000290407"/>
    </source>
</evidence>
<reference evidence="2 3" key="1">
    <citation type="submission" date="2019-01" db="EMBL/GenBank/DDBJ databases">
        <title>Spirosoma flava sp. nov., a propanil-degrading bacterium isolated from herbicide-contaminated soil.</title>
        <authorList>
            <person name="Zhang L."/>
            <person name="Jiang J.-D."/>
        </authorList>
    </citation>
    <scope>NUCLEOTIDE SEQUENCE [LARGE SCALE GENOMIC DNA]</scope>
    <source>
        <strain evidence="2 3">TY50</strain>
    </source>
</reference>
<evidence type="ECO:0000313" key="2">
    <source>
        <dbReference type="EMBL" id="RYC69382.1"/>
    </source>
</evidence>
<dbReference type="InterPro" id="IPR001279">
    <property type="entry name" value="Metallo-B-lactamas"/>
</dbReference>
<dbReference type="InterPro" id="IPR036866">
    <property type="entry name" value="RibonucZ/Hydroxyglut_hydro"/>
</dbReference>
<dbReference type="PANTHER" id="PTHR43546:SF8">
    <property type="entry name" value="METALLO-BETA-LACTAMASE DOMAIN-CONTAINING PROTEIN"/>
    <property type="match status" value="1"/>
</dbReference>
<comment type="caution">
    <text evidence="2">The sequence shown here is derived from an EMBL/GenBank/DDBJ whole genome shotgun (WGS) entry which is preliminary data.</text>
</comment>
<proteinExistence type="predicted"/>
<keyword evidence="2" id="KW-0378">Hydrolase</keyword>
<feature type="domain" description="Metallo-beta-lactamase" evidence="1">
    <location>
        <begin position="7"/>
        <end position="200"/>
    </location>
</feature>
<dbReference type="Pfam" id="PF12706">
    <property type="entry name" value="Lactamase_B_2"/>
    <property type="match status" value="1"/>
</dbReference>
<dbReference type="SUPFAM" id="SSF56281">
    <property type="entry name" value="Metallo-hydrolase/oxidoreductase"/>
    <property type="match status" value="1"/>
</dbReference>
<name>A0A4Q2UL06_9BACT</name>
<keyword evidence="3" id="KW-1185">Reference proteome</keyword>
<dbReference type="AlphaFoldDB" id="A0A4Q2UL06"/>
<gene>
    <name evidence="2" type="ORF">EQG79_12280</name>
</gene>
<protein>
    <submittedName>
        <fullName evidence="2">MBL fold metallo-hydrolase</fullName>
    </submittedName>
</protein>